<feature type="transmembrane region" description="Helical" evidence="5">
    <location>
        <begin position="443"/>
        <end position="462"/>
    </location>
</feature>
<feature type="domain" description="Ion transport" evidence="6">
    <location>
        <begin position="412"/>
        <end position="662"/>
    </location>
</feature>
<evidence type="ECO:0000256" key="2">
    <source>
        <dbReference type="ARBA" id="ARBA00022692"/>
    </source>
</evidence>
<feature type="transmembrane region" description="Helical" evidence="5">
    <location>
        <begin position="417"/>
        <end position="437"/>
    </location>
</feature>
<organism evidence="7 8">
    <name type="scientific">Paragonimus heterotremus</name>
    <dbReference type="NCBI Taxonomy" id="100268"/>
    <lineage>
        <taxon>Eukaryota</taxon>
        <taxon>Metazoa</taxon>
        <taxon>Spiralia</taxon>
        <taxon>Lophotrochozoa</taxon>
        <taxon>Platyhelminthes</taxon>
        <taxon>Trematoda</taxon>
        <taxon>Digenea</taxon>
        <taxon>Plagiorchiida</taxon>
        <taxon>Troglotremata</taxon>
        <taxon>Troglotrematidae</taxon>
        <taxon>Paragonimus</taxon>
    </lineage>
</organism>
<dbReference type="PANTHER" id="PTHR46726">
    <property type="entry name" value="TWO PORE CHANNEL 3"/>
    <property type="match status" value="1"/>
</dbReference>
<dbReference type="InterPro" id="IPR011992">
    <property type="entry name" value="EF-hand-dom_pair"/>
</dbReference>
<comment type="caution">
    <text evidence="7">The sequence shown here is derived from an EMBL/GenBank/DDBJ whole genome shotgun (WGS) entry which is preliminary data.</text>
</comment>
<dbReference type="AlphaFoldDB" id="A0A8J4SIV3"/>
<dbReference type="OrthoDB" id="10068803at2759"/>
<dbReference type="Pfam" id="PF00520">
    <property type="entry name" value="Ion_trans"/>
    <property type="match status" value="1"/>
</dbReference>
<evidence type="ECO:0000256" key="5">
    <source>
        <dbReference type="SAM" id="Phobius"/>
    </source>
</evidence>
<dbReference type="Gene3D" id="1.10.287.70">
    <property type="match status" value="2"/>
</dbReference>
<feature type="transmembrane region" description="Helical" evidence="5">
    <location>
        <begin position="499"/>
        <end position="517"/>
    </location>
</feature>
<keyword evidence="2 5" id="KW-0812">Transmembrane</keyword>
<evidence type="ECO:0000259" key="6">
    <source>
        <dbReference type="Pfam" id="PF00520"/>
    </source>
</evidence>
<keyword evidence="8" id="KW-1185">Reference proteome</keyword>
<keyword evidence="4 5" id="KW-0472">Membrane</keyword>
<reference evidence="7" key="1">
    <citation type="submission" date="2019-05" db="EMBL/GenBank/DDBJ databases">
        <title>Annotation for the trematode Paragonimus heterotremus.</title>
        <authorList>
            <person name="Choi Y.-J."/>
        </authorList>
    </citation>
    <scope>NUCLEOTIDE SEQUENCE</scope>
    <source>
        <strain evidence="7">LC</strain>
    </source>
</reference>
<dbReference type="GO" id="GO:0005216">
    <property type="term" value="F:monoatomic ion channel activity"/>
    <property type="evidence" value="ECO:0007669"/>
    <property type="project" value="InterPro"/>
</dbReference>
<dbReference type="PANTHER" id="PTHR46726:SF1">
    <property type="entry name" value="TWO-PORE CALCIUM CHANNEL 3"/>
    <property type="match status" value="1"/>
</dbReference>
<evidence type="ECO:0000256" key="4">
    <source>
        <dbReference type="ARBA" id="ARBA00023136"/>
    </source>
</evidence>
<dbReference type="Proteomes" id="UP000748531">
    <property type="component" value="Unassembled WGS sequence"/>
</dbReference>
<feature type="transmembrane region" description="Helical" evidence="5">
    <location>
        <begin position="529"/>
        <end position="555"/>
    </location>
</feature>
<evidence type="ECO:0000313" key="7">
    <source>
        <dbReference type="EMBL" id="KAF5394770.1"/>
    </source>
</evidence>
<feature type="transmembrane region" description="Helical" evidence="5">
    <location>
        <begin position="195"/>
        <end position="219"/>
    </location>
</feature>
<dbReference type="InterPro" id="IPR005821">
    <property type="entry name" value="Ion_trans_dom"/>
</dbReference>
<accession>A0A8J4SIV3</accession>
<feature type="transmembrane region" description="Helical" evidence="5">
    <location>
        <begin position="636"/>
        <end position="663"/>
    </location>
</feature>
<proteinExistence type="predicted"/>
<feature type="transmembrane region" description="Helical" evidence="5">
    <location>
        <begin position="131"/>
        <end position="149"/>
    </location>
</feature>
<keyword evidence="3 5" id="KW-1133">Transmembrane helix</keyword>
<feature type="transmembrane region" description="Helical" evidence="5">
    <location>
        <begin position="592"/>
        <end position="615"/>
    </location>
</feature>
<dbReference type="Gene3D" id="1.20.120.350">
    <property type="entry name" value="Voltage-gated potassium channels. Chain C"/>
    <property type="match status" value="1"/>
</dbReference>
<evidence type="ECO:0000256" key="3">
    <source>
        <dbReference type="ARBA" id="ARBA00022989"/>
    </source>
</evidence>
<name>A0A8J4SIV3_9TREM</name>
<feature type="transmembrane region" description="Helical" evidence="5">
    <location>
        <begin position="474"/>
        <end position="493"/>
    </location>
</feature>
<dbReference type="InterPro" id="IPR027359">
    <property type="entry name" value="Volt_channel_dom_sf"/>
</dbReference>
<protein>
    <submittedName>
        <fullName evidence="7">Two pore calcium channel protein 1</fullName>
    </submittedName>
</protein>
<comment type="subcellular location">
    <subcellularLocation>
        <location evidence="1">Membrane</location>
        <topology evidence="1">Multi-pass membrane protein</topology>
    </subcellularLocation>
</comment>
<dbReference type="SUPFAM" id="SSF81324">
    <property type="entry name" value="Voltage-gated potassium channels"/>
    <property type="match status" value="1"/>
</dbReference>
<sequence length="773" mass="89189">MHSDTVKTVADVEEEQISGKARRFVLGSTLMRDACVSRLEINYKRDLESVKLYEKFYSKHGVALYYFFTMINLLTIILEHPASVLINDQPVPYYVPLAINFICEAYFYYRWLLIHNMSESGRLTDNMSSKLSITILVLMTLDAVVYIVCHEMKTPICVRWSRFLRPVLLLTFPENRRLRAAFSNLRRTAVDVMPVFSLFICTVAFASIIGLTTVSGLGLKYPNNLPYFPDFVDVYWDIYVLSTTANSPDVIVPAYEHNRAYIILYLFVCTVCNWLFMGILTASVYNSYKAHLGEFVVKTVSKRKRKLDEAFYHIATPTPDGEPGVSQKTFLRLMHIVKPRRSEDSMRVIFHVLNKSRSGYLNMNEFGRLSEYMQVKLLEVELSRQYFLTYLPKFYYLFVSPPFQTFKRFVDHPVVRWFFVCLVVANGLTAVMCHNYPSIQDAIEWFFTVIFLVELICNYLACGGVRFFSDGWNIFDCVVVFAALIGQILQAALTNIGVIIPAGVTQVLLLTRLLRLLKVFSAVPKFKVVINCILTILPSLAAYAALLFILFYMYACFGMELLSHLYKSPEGHRYNGTTDCGHPNLLHSDFVAWHYCLFNFNSATEAYILLLALTVGNNWQIFADGLVASTSRWTRLYFLLIHWSCVLLVLNVVLAFIIEAFLIEYDSQSSRFEAYIRERLEELGMNAETELGKRGIRNFRKHGFQITKTQLDMAFPVDSPRAKAFFLIEDNASIEILMFRMFESEVEDMLENYRSSMRQPRFRAHDTFGQMTG</sequence>
<feature type="transmembrane region" description="Helical" evidence="5">
    <location>
        <begin position="91"/>
        <end position="111"/>
    </location>
</feature>
<feature type="transmembrane region" description="Helical" evidence="5">
    <location>
        <begin position="262"/>
        <end position="285"/>
    </location>
</feature>
<evidence type="ECO:0000256" key="1">
    <source>
        <dbReference type="ARBA" id="ARBA00004141"/>
    </source>
</evidence>
<gene>
    <name evidence="7" type="ORF">PHET_10309</name>
</gene>
<dbReference type="SUPFAM" id="SSF47473">
    <property type="entry name" value="EF-hand"/>
    <property type="match status" value="1"/>
</dbReference>
<feature type="transmembrane region" description="Helical" evidence="5">
    <location>
        <begin position="62"/>
        <end position="79"/>
    </location>
</feature>
<evidence type="ECO:0000313" key="8">
    <source>
        <dbReference type="Proteomes" id="UP000748531"/>
    </source>
</evidence>
<dbReference type="GO" id="GO:0016020">
    <property type="term" value="C:membrane"/>
    <property type="evidence" value="ECO:0007669"/>
    <property type="project" value="UniProtKB-SubCell"/>
</dbReference>
<dbReference type="EMBL" id="LUCH01017729">
    <property type="protein sequence ID" value="KAF5394770.1"/>
    <property type="molecule type" value="Genomic_DNA"/>
</dbReference>